<dbReference type="EMBL" id="CP046566">
    <property type="protein sequence ID" value="QGW28105.1"/>
    <property type="molecule type" value="Genomic_DNA"/>
</dbReference>
<dbReference type="Proteomes" id="UP000426027">
    <property type="component" value="Chromosome"/>
</dbReference>
<reference evidence="3 4" key="1">
    <citation type="submission" date="2019-11" db="EMBL/GenBank/DDBJ databases">
        <authorList>
            <person name="Im W.T."/>
        </authorList>
    </citation>
    <scope>NUCLEOTIDE SEQUENCE [LARGE SCALE GENOMIC DNA]</scope>
    <source>
        <strain evidence="3 4">SB-02</strain>
    </source>
</reference>
<dbReference type="InterPro" id="IPR059117">
    <property type="entry name" value="APS_kinase_dom"/>
</dbReference>
<dbReference type="KEGG" id="fls:GLV81_08330"/>
<dbReference type="GO" id="GO:0004020">
    <property type="term" value="F:adenylylsulfate kinase activity"/>
    <property type="evidence" value="ECO:0007669"/>
    <property type="project" value="UniProtKB-EC"/>
</dbReference>
<name>A0A6I6GI71_9BACT</name>
<feature type="domain" description="APS kinase" evidence="2">
    <location>
        <begin position="1"/>
        <end position="77"/>
    </location>
</feature>
<dbReference type="GO" id="GO:0010134">
    <property type="term" value="P:sulfate assimilation via adenylyl sulfate reduction"/>
    <property type="evidence" value="ECO:0007669"/>
    <property type="project" value="TreeGrafter"/>
</dbReference>
<evidence type="ECO:0000256" key="1">
    <source>
        <dbReference type="ARBA" id="ARBA00022679"/>
    </source>
</evidence>
<dbReference type="EC" id="2.7.1.25" evidence="3"/>
<dbReference type="AlphaFoldDB" id="A0A6I6GI71"/>
<dbReference type="InterPro" id="IPR050512">
    <property type="entry name" value="Sulf_AdTrans/APS_kinase"/>
</dbReference>
<dbReference type="Gene3D" id="3.40.50.300">
    <property type="entry name" value="P-loop containing nucleotide triphosphate hydrolases"/>
    <property type="match status" value="1"/>
</dbReference>
<dbReference type="PANTHER" id="PTHR42700">
    <property type="entry name" value="SULFATE ADENYLYLTRANSFERASE"/>
    <property type="match status" value="1"/>
</dbReference>
<proteinExistence type="predicted"/>
<evidence type="ECO:0000313" key="3">
    <source>
        <dbReference type="EMBL" id="QGW28105.1"/>
    </source>
</evidence>
<organism evidence="3 4">
    <name type="scientific">Phnomibacter ginsenosidimutans</name>
    <dbReference type="NCBI Taxonomy" id="2676868"/>
    <lineage>
        <taxon>Bacteria</taxon>
        <taxon>Pseudomonadati</taxon>
        <taxon>Bacteroidota</taxon>
        <taxon>Chitinophagia</taxon>
        <taxon>Chitinophagales</taxon>
        <taxon>Chitinophagaceae</taxon>
        <taxon>Phnomibacter</taxon>
    </lineage>
</organism>
<sequence>MVLLAVINPFAAIREQIEKEYGAYTVWVDCALPTLISRDTKGLYKRALLPEGHPEKLHNLTGVNDVYEAPENPHVHLPTHLHSVDEAAEILFAFIYRQLIAEGAISPADDNMPLP</sequence>
<accession>A0A6I6GI71</accession>
<keyword evidence="1 3" id="KW-0808">Transferase</keyword>
<gene>
    <name evidence="3" type="ORF">GLV81_08330</name>
</gene>
<evidence type="ECO:0000259" key="2">
    <source>
        <dbReference type="Pfam" id="PF01583"/>
    </source>
</evidence>
<dbReference type="GO" id="GO:0019379">
    <property type="term" value="P:sulfate assimilation, phosphoadenylyl sulfate reduction by phosphoadenylyl-sulfate reductase (thioredoxin)"/>
    <property type="evidence" value="ECO:0007669"/>
    <property type="project" value="TreeGrafter"/>
</dbReference>
<protein>
    <submittedName>
        <fullName evidence="3">Adenylyl-sulfate kinase</fullName>
        <ecNumber evidence="3">2.7.1.25</ecNumber>
    </submittedName>
</protein>
<keyword evidence="3" id="KW-0418">Kinase</keyword>
<keyword evidence="4" id="KW-1185">Reference proteome</keyword>
<dbReference type="Pfam" id="PF01583">
    <property type="entry name" value="APS_kinase"/>
    <property type="match status" value="1"/>
</dbReference>
<dbReference type="GO" id="GO:0005737">
    <property type="term" value="C:cytoplasm"/>
    <property type="evidence" value="ECO:0007669"/>
    <property type="project" value="TreeGrafter"/>
</dbReference>
<dbReference type="GO" id="GO:0004781">
    <property type="term" value="F:sulfate adenylyltransferase (ATP) activity"/>
    <property type="evidence" value="ECO:0007669"/>
    <property type="project" value="TreeGrafter"/>
</dbReference>
<evidence type="ECO:0000313" key="4">
    <source>
        <dbReference type="Proteomes" id="UP000426027"/>
    </source>
</evidence>
<dbReference type="InterPro" id="IPR027417">
    <property type="entry name" value="P-loop_NTPase"/>
</dbReference>
<dbReference type="SUPFAM" id="SSF52540">
    <property type="entry name" value="P-loop containing nucleoside triphosphate hydrolases"/>
    <property type="match status" value="1"/>
</dbReference>
<dbReference type="PANTHER" id="PTHR42700:SF1">
    <property type="entry name" value="SULFATE ADENYLYLTRANSFERASE"/>
    <property type="match status" value="1"/>
</dbReference>